<evidence type="ECO:0000256" key="2">
    <source>
        <dbReference type="ARBA" id="ARBA00022692"/>
    </source>
</evidence>
<feature type="transmembrane region" description="Helical" evidence="5">
    <location>
        <begin position="98"/>
        <end position="122"/>
    </location>
</feature>
<dbReference type="STRING" id="526218.Sterm_2735"/>
<organism evidence="6 7">
    <name type="scientific">Sebaldella termitidis (strain ATCC 33386 / NCTC 11300)</name>
    <dbReference type="NCBI Taxonomy" id="526218"/>
    <lineage>
        <taxon>Bacteria</taxon>
        <taxon>Fusobacteriati</taxon>
        <taxon>Fusobacteriota</taxon>
        <taxon>Fusobacteriia</taxon>
        <taxon>Fusobacteriales</taxon>
        <taxon>Leptotrichiaceae</taxon>
        <taxon>Sebaldella</taxon>
    </lineage>
</organism>
<feature type="transmembrane region" description="Helical" evidence="5">
    <location>
        <begin position="64"/>
        <end position="83"/>
    </location>
</feature>
<evidence type="ECO:0000256" key="4">
    <source>
        <dbReference type="ARBA" id="ARBA00023136"/>
    </source>
</evidence>
<dbReference type="PANTHER" id="PTHR37306:SF1">
    <property type="entry name" value="COLICIN V PRODUCTION PROTEIN"/>
    <property type="match status" value="1"/>
</dbReference>
<reference evidence="7" key="1">
    <citation type="submission" date="2009-09" db="EMBL/GenBank/DDBJ databases">
        <title>The complete chromosome of Sebaldella termitidis ATCC 33386.</title>
        <authorList>
            <consortium name="US DOE Joint Genome Institute (JGI-PGF)"/>
            <person name="Lucas S."/>
            <person name="Copeland A."/>
            <person name="Lapidus A."/>
            <person name="Glavina del Rio T."/>
            <person name="Dalin E."/>
            <person name="Tice H."/>
            <person name="Bruce D."/>
            <person name="Goodwin L."/>
            <person name="Pitluck S."/>
            <person name="Kyrpides N."/>
            <person name="Mavromatis K."/>
            <person name="Ivanova N."/>
            <person name="Mikhailova N."/>
            <person name="Sims D."/>
            <person name="Meincke L."/>
            <person name="Brettin T."/>
            <person name="Detter J.C."/>
            <person name="Han C."/>
            <person name="Larimer F."/>
            <person name="Land M."/>
            <person name="Hauser L."/>
            <person name="Markowitz V."/>
            <person name="Cheng J.F."/>
            <person name="Hugenholtz P."/>
            <person name="Woyke T."/>
            <person name="Wu D."/>
            <person name="Eisen J.A."/>
        </authorList>
    </citation>
    <scope>NUCLEOTIDE SEQUENCE [LARGE SCALE GENOMIC DNA]</scope>
    <source>
        <strain evidence="7">ATCC 33386 / NCTC 11300</strain>
    </source>
</reference>
<dbReference type="AlphaFoldDB" id="D1AMK6"/>
<dbReference type="GO" id="GO:0009403">
    <property type="term" value="P:toxin biosynthetic process"/>
    <property type="evidence" value="ECO:0007669"/>
    <property type="project" value="InterPro"/>
</dbReference>
<dbReference type="InterPro" id="IPR003825">
    <property type="entry name" value="Colicin-V_CvpA"/>
</dbReference>
<keyword evidence="3 5" id="KW-1133">Transmembrane helix</keyword>
<dbReference type="Proteomes" id="UP000000845">
    <property type="component" value="Chromosome"/>
</dbReference>
<evidence type="ECO:0000256" key="1">
    <source>
        <dbReference type="ARBA" id="ARBA00004141"/>
    </source>
</evidence>
<protein>
    <submittedName>
        <fullName evidence="6">Colicin V production protein</fullName>
    </submittedName>
</protein>
<evidence type="ECO:0000313" key="7">
    <source>
        <dbReference type="Proteomes" id="UP000000845"/>
    </source>
</evidence>
<keyword evidence="4 5" id="KW-0472">Membrane</keyword>
<dbReference type="GO" id="GO:0016020">
    <property type="term" value="C:membrane"/>
    <property type="evidence" value="ECO:0007669"/>
    <property type="project" value="UniProtKB-SubCell"/>
</dbReference>
<evidence type="ECO:0000256" key="3">
    <source>
        <dbReference type="ARBA" id="ARBA00022989"/>
    </source>
</evidence>
<dbReference type="Pfam" id="PF02674">
    <property type="entry name" value="Colicin_V"/>
    <property type="match status" value="1"/>
</dbReference>
<dbReference type="RefSeq" id="WP_012862174.1">
    <property type="nucleotide sequence ID" value="NC_013517.1"/>
</dbReference>
<dbReference type="eggNOG" id="COG1286">
    <property type="taxonomic scope" value="Bacteria"/>
</dbReference>
<sequence>MIIDVAFLIILTLFFLLGYKKGFIFEFFGIFITLLSFYLSNMLYPFVSAFFTEDKGTYLDNAKIFAGITVAIFVILFIVLNLFKRFLKLIKLKRLDNILGGFLGLVKGSFLVFIVFIILLLVSKTDQKLRTTMKESISVNIISTYLYSYSDLFPEFIKDTLTEYKQNNDEKKFRNDILKELENNDEKPKVENENNR</sequence>
<accession>D1AMK6</accession>
<feature type="transmembrane region" description="Helical" evidence="5">
    <location>
        <begin position="30"/>
        <end position="52"/>
    </location>
</feature>
<comment type="subcellular location">
    <subcellularLocation>
        <location evidence="1">Membrane</location>
        <topology evidence="1">Multi-pass membrane protein</topology>
    </subcellularLocation>
</comment>
<dbReference type="KEGG" id="str:Sterm_2735"/>
<evidence type="ECO:0000256" key="5">
    <source>
        <dbReference type="SAM" id="Phobius"/>
    </source>
</evidence>
<dbReference type="EMBL" id="CP001739">
    <property type="protein sequence ID" value="ACZ09580.1"/>
    <property type="molecule type" value="Genomic_DNA"/>
</dbReference>
<gene>
    <name evidence="6" type="ordered locus">Sterm_2735</name>
</gene>
<dbReference type="PANTHER" id="PTHR37306">
    <property type="entry name" value="COLICIN V PRODUCTION PROTEIN"/>
    <property type="match status" value="1"/>
</dbReference>
<keyword evidence="7" id="KW-1185">Reference proteome</keyword>
<reference evidence="6 7" key="2">
    <citation type="journal article" date="2010" name="Stand. Genomic Sci.">
        <title>Complete genome sequence of Sebaldella termitidis type strain (NCTC 11300).</title>
        <authorList>
            <person name="Harmon-Smith M."/>
            <person name="Celia L."/>
            <person name="Chertkov O."/>
            <person name="Lapidus A."/>
            <person name="Copeland A."/>
            <person name="Glavina Del Rio T."/>
            <person name="Nolan M."/>
            <person name="Lucas S."/>
            <person name="Tice H."/>
            <person name="Cheng J.F."/>
            <person name="Han C."/>
            <person name="Detter J.C."/>
            <person name="Bruce D."/>
            <person name="Goodwin L."/>
            <person name="Pitluck S."/>
            <person name="Pati A."/>
            <person name="Liolios K."/>
            <person name="Ivanova N."/>
            <person name="Mavromatis K."/>
            <person name="Mikhailova N."/>
            <person name="Chen A."/>
            <person name="Palaniappan K."/>
            <person name="Land M."/>
            <person name="Hauser L."/>
            <person name="Chang Y.J."/>
            <person name="Jeffries C.D."/>
            <person name="Brettin T."/>
            <person name="Goker M."/>
            <person name="Beck B."/>
            <person name="Bristow J."/>
            <person name="Eisen J.A."/>
            <person name="Markowitz V."/>
            <person name="Hugenholtz P."/>
            <person name="Kyrpides N.C."/>
            <person name="Klenk H.P."/>
            <person name="Chen F."/>
        </authorList>
    </citation>
    <scope>NUCLEOTIDE SEQUENCE [LARGE SCALE GENOMIC DNA]</scope>
    <source>
        <strain evidence="7">ATCC 33386 / NCTC 11300</strain>
    </source>
</reference>
<evidence type="ECO:0000313" key="6">
    <source>
        <dbReference type="EMBL" id="ACZ09580.1"/>
    </source>
</evidence>
<name>D1AMK6_SEBTE</name>
<dbReference type="HOGENOM" id="CLU_121387_0_0_0"/>
<keyword evidence="2 5" id="KW-0812">Transmembrane</keyword>
<proteinExistence type="predicted"/>